<dbReference type="PROSITE" id="PS51257">
    <property type="entry name" value="PROKAR_LIPOPROTEIN"/>
    <property type="match status" value="1"/>
</dbReference>
<keyword evidence="2" id="KW-1185">Reference proteome</keyword>
<sequence length="128" mass="14516">MKKVMIILSIICVSGLFGCSKSKNEPYVVNTFEETSEELINAYPEDSKVIITTKYYEMSDGTWKTDEYTYKYKLEVTGRLRNAARDSTFVILSNIENITFEQAWKASGLSSSMSDYFKVEDAVIVGIS</sequence>
<dbReference type="Proteomes" id="UP000723714">
    <property type="component" value="Unassembled WGS sequence"/>
</dbReference>
<proteinExistence type="predicted"/>
<reference evidence="1 2" key="1">
    <citation type="submission" date="2021-06" db="EMBL/GenBank/DDBJ databases">
        <title>Faecalicatena sp. nov. isolated from porcine feces.</title>
        <authorList>
            <person name="Oh B.S."/>
            <person name="Lee J.H."/>
        </authorList>
    </citation>
    <scope>NUCLEOTIDE SEQUENCE [LARGE SCALE GENOMIC DNA]</scope>
    <source>
        <strain evidence="1 2">AGMB00832</strain>
    </source>
</reference>
<dbReference type="RefSeq" id="WP_216240440.1">
    <property type="nucleotide sequence ID" value="NZ_JABACJ020000004.1"/>
</dbReference>
<dbReference type="EMBL" id="JABACJ020000004">
    <property type="protein sequence ID" value="MBU3875431.1"/>
    <property type="molecule type" value="Genomic_DNA"/>
</dbReference>
<organism evidence="1 2">
    <name type="scientific">Faecalicatena faecalis</name>
    <dbReference type="NCBI Taxonomy" id="2726362"/>
    <lineage>
        <taxon>Bacteria</taxon>
        <taxon>Bacillati</taxon>
        <taxon>Bacillota</taxon>
        <taxon>Clostridia</taxon>
        <taxon>Lachnospirales</taxon>
        <taxon>Lachnospiraceae</taxon>
        <taxon>Faecalicatena</taxon>
    </lineage>
</organism>
<gene>
    <name evidence="1" type="ORF">HGO97_006345</name>
</gene>
<protein>
    <submittedName>
        <fullName evidence="1">Immunogenic protein</fullName>
    </submittedName>
</protein>
<name>A0ABS6D1R2_9FIRM</name>
<evidence type="ECO:0000313" key="1">
    <source>
        <dbReference type="EMBL" id="MBU3875431.1"/>
    </source>
</evidence>
<accession>A0ABS6D1R2</accession>
<comment type="caution">
    <text evidence="1">The sequence shown here is derived from an EMBL/GenBank/DDBJ whole genome shotgun (WGS) entry which is preliminary data.</text>
</comment>
<evidence type="ECO:0000313" key="2">
    <source>
        <dbReference type="Proteomes" id="UP000723714"/>
    </source>
</evidence>